<dbReference type="AlphaFoldDB" id="A0A975LBZ0"/>
<gene>
    <name evidence="2" type="ORF">KGD82_13650</name>
</gene>
<keyword evidence="1" id="KW-0472">Membrane</keyword>
<evidence type="ECO:0000256" key="1">
    <source>
        <dbReference type="SAM" id="Phobius"/>
    </source>
</evidence>
<keyword evidence="3" id="KW-1185">Reference proteome</keyword>
<evidence type="ECO:0000313" key="3">
    <source>
        <dbReference type="Proteomes" id="UP000682416"/>
    </source>
</evidence>
<protein>
    <submittedName>
        <fullName evidence="2">Uncharacterized protein</fullName>
    </submittedName>
</protein>
<name>A0A975LBZ0_9ACTN</name>
<keyword evidence="1" id="KW-1133">Transmembrane helix</keyword>
<feature type="transmembrane region" description="Helical" evidence="1">
    <location>
        <begin position="6"/>
        <end position="27"/>
    </location>
</feature>
<dbReference type="KEGG" id="nec:KGD82_13650"/>
<evidence type="ECO:0000313" key="2">
    <source>
        <dbReference type="EMBL" id="QVJ03074.1"/>
    </source>
</evidence>
<accession>A0A975LBZ0</accession>
<reference evidence="2" key="1">
    <citation type="submission" date="2021-05" db="EMBL/GenBank/DDBJ databases">
        <authorList>
            <person name="Kaiqin L."/>
            <person name="Jian G."/>
        </authorList>
    </citation>
    <scope>NUCLEOTIDE SEQUENCE</scope>
    <source>
        <strain evidence="2">HDS5</strain>
    </source>
</reference>
<sequence length="98" mass="10500">MDVLAGLGPFVQLGAGGLLSLGILLILTGRLVPSGTVEKLLAARDQIIEQQKTTIDRQEVRADLTTSQITQLLESGKTSAHVLEEIRRLVEKRPGEGA</sequence>
<keyword evidence="1" id="KW-0812">Transmembrane</keyword>
<dbReference type="Proteomes" id="UP000682416">
    <property type="component" value="Chromosome"/>
</dbReference>
<organism evidence="2 3">
    <name type="scientific">Nocardiopsis eucommiae</name>
    <dbReference type="NCBI Taxonomy" id="2831970"/>
    <lineage>
        <taxon>Bacteria</taxon>
        <taxon>Bacillati</taxon>
        <taxon>Actinomycetota</taxon>
        <taxon>Actinomycetes</taxon>
        <taxon>Streptosporangiales</taxon>
        <taxon>Nocardiopsidaceae</taxon>
        <taxon>Nocardiopsis</taxon>
    </lineage>
</organism>
<dbReference type="EMBL" id="CP074402">
    <property type="protein sequence ID" value="QVJ03074.1"/>
    <property type="molecule type" value="Genomic_DNA"/>
</dbReference>
<proteinExistence type="predicted"/>